<comment type="caution">
    <text evidence="2">The sequence shown here is derived from an EMBL/GenBank/DDBJ whole genome shotgun (WGS) entry which is preliminary data.</text>
</comment>
<sequence>MVRDLGVGTILTWRINDLNQKRIPPILNRLTKKSRNPPKPDEDANENFGSKEMRARSEGGFVIKRFHGKDEKTSSLTCRPLLEKLTRTPMLGGIQAQEQSTKPSHKVHEKKKPIKSSKSSKPVEPIFCNMSN</sequence>
<proteinExistence type="predicted"/>
<feature type="compositionally biased region" description="Basic residues" evidence="1">
    <location>
        <begin position="103"/>
        <end position="115"/>
    </location>
</feature>
<feature type="compositionally biased region" description="Low complexity" evidence="1">
    <location>
        <begin position="116"/>
        <end position="126"/>
    </location>
</feature>
<feature type="region of interest" description="Disordered" evidence="1">
    <location>
        <begin position="87"/>
        <end position="132"/>
    </location>
</feature>
<evidence type="ECO:0000313" key="2">
    <source>
        <dbReference type="EMBL" id="KAF2594564.1"/>
    </source>
</evidence>
<dbReference type="AlphaFoldDB" id="A0A8S9KIP1"/>
<organism evidence="2">
    <name type="scientific">Brassica cretica</name>
    <name type="common">Mustard</name>
    <dbReference type="NCBI Taxonomy" id="69181"/>
    <lineage>
        <taxon>Eukaryota</taxon>
        <taxon>Viridiplantae</taxon>
        <taxon>Streptophyta</taxon>
        <taxon>Embryophyta</taxon>
        <taxon>Tracheophyta</taxon>
        <taxon>Spermatophyta</taxon>
        <taxon>Magnoliopsida</taxon>
        <taxon>eudicotyledons</taxon>
        <taxon>Gunneridae</taxon>
        <taxon>Pentapetalae</taxon>
        <taxon>rosids</taxon>
        <taxon>malvids</taxon>
        <taxon>Brassicales</taxon>
        <taxon>Brassicaceae</taxon>
        <taxon>Brassiceae</taxon>
        <taxon>Brassica</taxon>
    </lineage>
</organism>
<name>A0A8S9KIP1_BRACR</name>
<gene>
    <name evidence="2" type="ORF">F2Q70_00043561</name>
</gene>
<dbReference type="EMBL" id="QGKY02000164">
    <property type="protein sequence ID" value="KAF2594564.1"/>
    <property type="molecule type" value="Genomic_DNA"/>
</dbReference>
<reference evidence="2" key="1">
    <citation type="submission" date="2019-12" db="EMBL/GenBank/DDBJ databases">
        <title>Genome sequencing and annotation of Brassica cretica.</title>
        <authorList>
            <person name="Studholme D.J."/>
            <person name="Sarris P.F."/>
        </authorList>
    </citation>
    <scope>NUCLEOTIDE SEQUENCE</scope>
    <source>
        <strain evidence="2">PFS-102/07</strain>
        <tissue evidence="2">Leaf</tissue>
    </source>
</reference>
<protein>
    <submittedName>
        <fullName evidence="2">Uncharacterized protein</fullName>
    </submittedName>
</protein>
<feature type="region of interest" description="Disordered" evidence="1">
    <location>
        <begin position="27"/>
        <end position="56"/>
    </location>
</feature>
<evidence type="ECO:0000256" key="1">
    <source>
        <dbReference type="SAM" id="MobiDB-lite"/>
    </source>
</evidence>
<accession>A0A8S9KIP1</accession>